<evidence type="ECO:0000313" key="3">
    <source>
        <dbReference type="Proteomes" id="UP001346869"/>
    </source>
</evidence>
<proteinExistence type="predicted"/>
<organism evidence="2 3">
    <name type="scientific">Eleginops maclovinus</name>
    <name type="common">Patagonian blennie</name>
    <name type="synonym">Eleginus maclovinus</name>
    <dbReference type="NCBI Taxonomy" id="56733"/>
    <lineage>
        <taxon>Eukaryota</taxon>
        <taxon>Metazoa</taxon>
        <taxon>Chordata</taxon>
        <taxon>Craniata</taxon>
        <taxon>Vertebrata</taxon>
        <taxon>Euteleostomi</taxon>
        <taxon>Actinopterygii</taxon>
        <taxon>Neopterygii</taxon>
        <taxon>Teleostei</taxon>
        <taxon>Neoteleostei</taxon>
        <taxon>Acanthomorphata</taxon>
        <taxon>Eupercaria</taxon>
        <taxon>Perciformes</taxon>
        <taxon>Notothenioidei</taxon>
        <taxon>Eleginopidae</taxon>
        <taxon>Eleginops</taxon>
    </lineage>
</organism>
<evidence type="ECO:0000313" key="2">
    <source>
        <dbReference type="EMBL" id="KAK5869009.1"/>
    </source>
</evidence>
<reference evidence="2 3" key="1">
    <citation type="journal article" date="2023" name="Genes (Basel)">
        <title>Chromosome-Level Genome Assembly and Circadian Gene Repertoire of the Patagonia Blennie Eleginops maclovinus-The Closest Ancestral Proxy of Antarctic Cryonotothenioids.</title>
        <authorList>
            <person name="Cheng C.C."/>
            <person name="Rivera-Colon A.G."/>
            <person name="Minhas B.F."/>
            <person name="Wilson L."/>
            <person name="Rayamajhi N."/>
            <person name="Vargas-Chacoff L."/>
            <person name="Catchen J.M."/>
        </authorList>
    </citation>
    <scope>NUCLEOTIDE SEQUENCE [LARGE SCALE GENOMIC DNA]</scope>
    <source>
        <strain evidence="2">JMC-PN-2008</strain>
    </source>
</reference>
<sequence length="84" mass="8914">MSRSQCPRPPSHHRRKSERGGLSDGDVGSVVVLGEGKAVNSERAGERGGGRLQAPVTMSSPLTVTLHSPKWGGCRLPPLPPKKH</sequence>
<protein>
    <submittedName>
        <fullName evidence="2">Uncharacterized protein</fullName>
    </submittedName>
</protein>
<reference evidence="2 3" key="2">
    <citation type="journal article" date="2023" name="Mol. Biol. Evol.">
        <title>Genomics of Secondarily Temperate Adaptation in the Only Non-Antarctic Icefish.</title>
        <authorList>
            <person name="Rivera-Colon A.G."/>
            <person name="Rayamajhi N."/>
            <person name="Minhas B.F."/>
            <person name="Madrigal G."/>
            <person name="Bilyk K.T."/>
            <person name="Yoon V."/>
            <person name="Hune M."/>
            <person name="Gregory S."/>
            <person name="Cheng C.H.C."/>
            <person name="Catchen J.M."/>
        </authorList>
    </citation>
    <scope>NUCLEOTIDE SEQUENCE [LARGE SCALE GENOMIC DNA]</scope>
    <source>
        <strain evidence="2">JMC-PN-2008</strain>
    </source>
</reference>
<evidence type="ECO:0000256" key="1">
    <source>
        <dbReference type="SAM" id="MobiDB-lite"/>
    </source>
</evidence>
<comment type="caution">
    <text evidence="2">The sequence shown here is derived from an EMBL/GenBank/DDBJ whole genome shotgun (WGS) entry which is preliminary data.</text>
</comment>
<accession>A0AAN8AUB6</accession>
<dbReference type="EMBL" id="JAUZQC010000007">
    <property type="protein sequence ID" value="KAK5869009.1"/>
    <property type="molecule type" value="Genomic_DNA"/>
</dbReference>
<name>A0AAN8AUB6_ELEMC</name>
<keyword evidence="3" id="KW-1185">Reference proteome</keyword>
<dbReference type="Proteomes" id="UP001346869">
    <property type="component" value="Unassembled WGS sequence"/>
</dbReference>
<feature type="compositionally biased region" description="Low complexity" evidence="1">
    <location>
        <begin position="24"/>
        <end position="34"/>
    </location>
</feature>
<gene>
    <name evidence="2" type="ORF">PBY51_009973</name>
</gene>
<dbReference type="AlphaFoldDB" id="A0AAN8AUB6"/>
<feature type="region of interest" description="Disordered" evidence="1">
    <location>
        <begin position="1"/>
        <end position="58"/>
    </location>
</feature>